<dbReference type="Proteomes" id="UP000729402">
    <property type="component" value="Unassembled WGS sequence"/>
</dbReference>
<name>A0A8J5SCG0_ZIZPA</name>
<evidence type="ECO:0000313" key="1">
    <source>
        <dbReference type="EMBL" id="KAG8054786.1"/>
    </source>
</evidence>
<reference evidence="1" key="2">
    <citation type="submission" date="2021-02" db="EMBL/GenBank/DDBJ databases">
        <authorList>
            <person name="Kimball J.A."/>
            <person name="Haas M.W."/>
            <person name="Macchietto M."/>
            <person name="Kono T."/>
            <person name="Duquette J."/>
            <person name="Shao M."/>
        </authorList>
    </citation>
    <scope>NUCLEOTIDE SEQUENCE</scope>
    <source>
        <tissue evidence="1">Fresh leaf tissue</tissue>
    </source>
</reference>
<accession>A0A8J5SCG0</accession>
<sequence length="66" mass="7042">MGPGTDTPELFKTASFLSLGSSDGLSISIRSFDVSPQYRASELCTYDQFGCNLISEGAGTDINLMK</sequence>
<reference evidence="1" key="1">
    <citation type="journal article" date="2021" name="bioRxiv">
        <title>Whole Genome Assembly and Annotation of Northern Wild Rice, Zizania palustris L., Supports a Whole Genome Duplication in the Zizania Genus.</title>
        <authorList>
            <person name="Haas M."/>
            <person name="Kono T."/>
            <person name="Macchietto M."/>
            <person name="Millas R."/>
            <person name="McGilp L."/>
            <person name="Shao M."/>
            <person name="Duquette J."/>
            <person name="Hirsch C.N."/>
            <person name="Kimball J."/>
        </authorList>
    </citation>
    <scope>NUCLEOTIDE SEQUENCE</scope>
    <source>
        <tissue evidence="1">Fresh leaf tissue</tissue>
    </source>
</reference>
<gene>
    <name evidence="1" type="ORF">GUJ93_ZPchr0001g30770</name>
</gene>
<dbReference type="AlphaFoldDB" id="A0A8J5SCG0"/>
<comment type="caution">
    <text evidence="1">The sequence shown here is derived from an EMBL/GenBank/DDBJ whole genome shotgun (WGS) entry which is preliminary data.</text>
</comment>
<organism evidence="1 2">
    <name type="scientific">Zizania palustris</name>
    <name type="common">Northern wild rice</name>
    <dbReference type="NCBI Taxonomy" id="103762"/>
    <lineage>
        <taxon>Eukaryota</taxon>
        <taxon>Viridiplantae</taxon>
        <taxon>Streptophyta</taxon>
        <taxon>Embryophyta</taxon>
        <taxon>Tracheophyta</taxon>
        <taxon>Spermatophyta</taxon>
        <taxon>Magnoliopsida</taxon>
        <taxon>Liliopsida</taxon>
        <taxon>Poales</taxon>
        <taxon>Poaceae</taxon>
        <taxon>BOP clade</taxon>
        <taxon>Oryzoideae</taxon>
        <taxon>Oryzeae</taxon>
        <taxon>Zizaniinae</taxon>
        <taxon>Zizania</taxon>
    </lineage>
</organism>
<protein>
    <submittedName>
        <fullName evidence="1">Uncharacterized protein</fullName>
    </submittedName>
</protein>
<keyword evidence="2" id="KW-1185">Reference proteome</keyword>
<evidence type="ECO:0000313" key="2">
    <source>
        <dbReference type="Proteomes" id="UP000729402"/>
    </source>
</evidence>
<proteinExistence type="predicted"/>
<dbReference type="EMBL" id="JAAALK010000288">
    <property type="protein sequence ID" value="KAG8054786.1"/>
    <property type="molecule type" value="Genomic_DNA"/>
</dbReference>